<keyword evidence="3" id="KW-1185">Reference proteome</keyword>
<protein>
    <submittedName>
        <fullName evidence="2">Uncharacterized protein</fullName>
    </submittedName>
</protein>
<proteinExistence type="predicted"/>
<accession>A0A1G9NRI3</accession>
<dbReference type="AlphaFoldDB" id="A0A1G9NRI3"/>
<gene>
    <name evidence="2" type="ORF">SAMN04487949_0062</name>
</gene>
<sequence length="120" mass="13516">MLSSRLPTGTVRRDDTEGRTYPREKRDRPPSDVDRTAHPPTAGGGVNADGLRAENEALRRQNERLRTRLDTEREDRQAVIDRYEGVVADVEDQSTPRRRQDTPSGPVASLLGRLRGLLSR</sequence>
<feature type="region of interest" description="Disordered" evidence="1">
    <location>
        <begin position="87"/>
        <end position="120"/>
    </location>
</feature>
<reference evidence="3" key="1">
    <citation type="submission" date="2016-10" db="EMBL/GenBank/DDBJ databases">
        <authorList>
            <person name="Varghese N."/>
            <person name="Submissions S."/>
        </authorList>
    </citation>
    <scope>NUCLEOTIDE SEQUENCE [LARGE SCALE GENOMIC DNA]</scope>
    <source>
        <strain evidence="3">CGMCC 1.10119</strain>
    </source>
</reference>
<dbReference type="RefSeq" id="WP_089692942.1">
    <property type="nucleotide sequence ID" value="NZ_FNHL01000001.1"/>
</dbReference>
<name>A0A1G9NRI3_9EURY</name>
<evidence type="ECO:0000256" key="1">
    <source>
        <dbReference type="SAM" id="MobiDB-lite"/>
    </source>
</evidence>
<feature type="region of interest" description="Disordered" evidence="1">
    <location>
        <begin position="1"/>
        <end position="53"/>
    </location>
</feature>
<evidence type="ECO:0000313" key="2">
    <source>
        <dbReference type="EMBL" id="SDL88647.1"/>
    </source>
</evidence>
<organism evidence="2 3">
    <name type="scientific">Halogranum gelatinilyticum</name>
    <dbReference type="NCBI Taxonomy" id="660521"/>
    <lineage>
        <taxon>Archaea</taxon>
        <taxon>Methanobacteriati</taxon>
        <taxon>Methanobacteriota</taxon>
        <taxon>Stenosarchaea group</taxon>
        <taxon>Halobacteria</taxon>
        <taxon>Halobacteriales</taxon>
        <taxon>Haloferacaceae</taxon>
    </lineage>
</organism>
<feature type="compositionally biased region" description="Basic and acidic residues" evidence="1">
    <location>
        <begin position="11"/>
        <end position="37"/>
    </location>
</feature>
<dbReference type="Proteomes" id="UP000199451">
    <property type="component" value="Unassembled WGS sequence"/>
</dbReference>
<dbReference type="EMBL" id="FNHL01000001">
    <property type="protein sequence ID" value="SDL88647.1"/>
    <property type="molecule type" value="Genomic_DNA"/>
</dbReference>
<evidence type="ECO:0000313" key="3">
    <source>
        <dbReference type="Proteomes" id="UP000199451"/>
    </source>
</evidence>
<feature type="compositionally biased region" description="Low complexity" evidence="1">
    <location>
        <begin position="109"/>
        <end position="120"/>
    </location>
</feature>